<feature type="compositionally biased region" description="Polar residues" evidence="1">
    <location>
        <begin position="663"/>
        <end position="678"/>
    </location>
</feature>
<feature type="compositionally biased region" description="Pro residues" evidence="1">
    <location>
        <begin position="272"/>
        <end position="290"/>
    </location>
</feature>
<dbReference type="CDD" id="cd00136">
    <property type="entry name" value="PDZ_canonical"/>
    <property type="match status" value="1"/>
</dbReference>
<accession>A0A9K3L0B2</accession>
<dbReference type="AlphaFoldDB" id="A0A9K3L0B2"/>
<feature type="compositionally biased region" description="Pro residues" evidence="1">
    <location>
        <begin position="322"/>
        <end position="384"/>
    </location>
</feature>
<reference evidence="4" key="1">
    <citation type="journal article" date="2021" name="Sci. Rep.">
        <title>Diploid genomic architecture of Nitzschia inconspicua, an elite biomass production diatom.</title>
        <authorList>
            <person name="Oliver A."/>
            <person name="Podell S."/>
            <person name="Pinowska A."/>
            <person name="Traller J.C."/>
            <person name="Smith S.R."/>
            <person name="McClure R."/>
            <person name="Beliaev A."/>
            <person name="Bohutskyi P."/>
            <person name="Hill E.A."/>
            <person name="Rabines A."/>
            <person name="Zheng H."/>
            <person name="Allen L.Z."/>
            <person name="Kuo A."/>
            <person name="Grigoriev I.V."/>
            <person name="Allen A.E."/>
            <person name="Hazlebeck D."/>
            <person name="Allen E.E."/>
        </authorList>
    </citation>
    <scope>NUCLEOTIDE SEQUENCE</scope>
    <source>
        <strain evidence="4">Hildebrandi</strain>
    </source>
</reference>
<feature type="transmembrane region" description="Helical" evidence="2">
    <location>
        <begin position="631"/>
        <end position="652"/>
    </location>
</feature>
<dbReference type="OrthoDB" id="48254at2759"/>
<dbReference type="InterPro" id="IPR001478">
    <property type="entry name" value="PDZ"/>
</dbReference>
<keyword evidence="2" id="KW-1133">Transmembrane helix</keyword>
<evidence type="ECO:0000313" key="5">
    <source>
        <dbReference type="Proteomes" id="UP000693970"/>
    </source>
</evidence>
<evidence type="ECO:0000313" key="4">
    <source>
        <dbReference type="EMBL" id="KAG7352488.1"/>
    </source>
</evidence>
<gene>
    <name evidence="4" type="ORF">IV203_008536</name>
</gene>
<dbReference type="PANTHER" id="PTHR38909:SF1">
    <property type="entry name" value="G PROTEIN GAMMA DOMAIN-CONTAINING PROTEIN"/>
    <property type="match status" value="1"/>
</dbReference>
<evidence type="ECO:0000256" key="2">
    <source>
        <dbReference type="SAM" id="Phobius"/>
    </source>
</evidence>
<protein>
    <submittedName>
        <fullName evidence="4">Filamentous hemagglutinin family outer membrane protein</fullName>
    </submittedName>
</protein>
<keyword evidence="5" id="KW-1185">Reference proteome</keyword>
<evidence type="ECO:0000259" key="3">
    <source>
        <dbReference type="SMART" id="SM00228"/>
    </source>
</evidence>
<dbReference type="PANTHER" id="PTHR38909">
    <property type="entry name" value="G PROTEIN GAMMA DOMAIN-CONTAINING PROTEIN"/>
    <property type="match status" value="1"/>
</dbReference>
<feature type="compositionally biased region" description="Pro residues" evidence="1">
    <location>
        <begin position="192"/>
        <end position="264"/>
    </location>
</feature>
<feature type="region of interest" description="Disordered" evidence="1">
    <location>
        <begin position="659"/>
        <end position="680"/>
    </location>
</feature>
<feature type="domain" description="PDZ" evidence="3">
    <location>
        <begin position="801"/>
        <end position="872"/>
    </location>
</feature>
<feature type="compositionally biased region" description="Low complexity" evidence="1">
    <location>
        <begin position="385"/>
        <end position="405"/>
    </location>
</feature>
<reference evidence="4" key="2">
    <citation type="submission" date="2021-04" db="EMBL/GenBank/DDBJ databases">
        <authorList>
            <person name="Podell S."/>
        </authorList>
    </citation>
    <scope>NUCLEOTIDE SEQUENCE</scope>
    <source>
        <strain evidence="4">Hildebrandi</strain>
    </source>
</reference>
<dbReference type="EMBL" id="JAGRRH010000017">
    <property type="protein sequence ID" value="KAG7352488.1"/>
    <property type="molecule type" value="Genomic_DNA"/>
</dbReference>
<comment type="caution">
    <text evidence="4">The sequence shown here is derived from an EMBL/GenBank/DDBJ whole genome shotgun (WGS) entry which is preliminary data.</text>
</comment>
<dbReference type="SMART" id="SM00228">
    <property type="entry name" value="PDZ"/>
    <property type="match status" value="1"/>
</dbReference>
<feature type="transmembrane region" description="Helical" evidence="2">
    <location>
        <begin position="20"/>
        <end position="39"/>
    </location>
</feature>
<feature type="compositionally biased region" description="Polar residues" evidence="1">
    <location>
        <begin position="411"/>
        <end position="423"/>
    </location>
</feature>
<sequence>MVSKVSTASETRRRKISTTINFRVALVVASLVGSFLLVGRFERSVARAQGASTVYYSSNLRTKSRQRRRYLEDSLVLESSTVVGGNPPDDLDRPPEPGTELNEVPSDFPFDTPSEVPVDAPMDLQADAPVESSQEDDWFSGGSPVAMFTPSQGAEGGVNDRVALSLNEITEFPSDTPSKAPSEAPLQDSGPDPTPLPIPEPTSPPVPDPTPMPVQDPTPMPVQDPTPMPVQDPTPIPTLDPTPNPTPNPVPSPTPPPLPDPTPLPTQNTTPRPNPAPVPTPTLAPTPRPNSPELNTLTLEPNVDDDFFPVPSDGRQSSDPPVITPISPPIPSPTDPPIPEPTVPPTSLPQPISPSTPSPTDPPISQPTPLPTSLPQPNPTPLPTTPTVISSPNTPIVPTTTTDFPSPTPTIVQSQDPTPSGTLEPTLFPSSPPTMVPTISLQPSYTPTSPPTLPLQREVVRTQMAMFPFSDREILTGRDRIDWEAITENQIARSIQAMVHDPSINLVDVRVSIEFQIASGSESTSMSQSRSDINAFFPKRRSLQLVDETKFRENALIIVFDVFLDFKSESNEQPVASWVFMSFDESLDRAEYVRSLQQRSSTFMPIEDVEVNVAGYIPPPTSTSGGNVNTAVIVGASVGSVALVVLVVLLMLRRRNGRKKSVGASQTGPDSYQTPSTQHDVKVSTEILVEPQDDVSTLGDPMFGAGGMVMNGMEKDEVTASVGDDYDYTKAFRRDPLSVGGNTASTRDRMASEEFTKMSSANSASMSKFGRVGDNLFADDGSFEQQFVDPEERFDVVAPAGKLGMVIDTPNGGVPVVHAIKETSVLSDQVQVGDRLLSVDGEDCTGMTAMQVSKLISLKSEKPARVLVFSRSNSNPNGPQ</sequence>
<name>A0A9K3L0B2_9STRA</name>
<keyword evidence="2" id="KW-0812">Transmembrane</keyword>
<evidence type="ECO:0000256" key="1">
    <source>
        <dbReference type="SAM" id="MobiDB-lite"/>
    </source>
</evidence>
<proteinExistence type="predicted"/>
<organism evidence="4 5">
    <name type="scientific">Nitzschia inconspicua</name>
    <dbReference type="NCBI Taxonomy" id="303405"/>
    <lineage>
        <taxon>Eukaryota</taxon>
        <taxon>Sar</taxon>
        <taxon>Stramenopiles</taxon>
        <taxon>Ochrophyta</taxon>
        <taxon>Bacillariophyta</taxon>
        <taxon>Bacillariophyceae</taxon>
        <taxon>Bacillariophycidae</taxon>
        <taxon>Bacillariales</taxon>
        <taxon>Bacillariaceae</taxon>
        <taxon>Nitzschia</taxon>
    </lineage>
</organism>
<dbReference type="Proteomes" id="UP000693970">
    <property type="component" value="Unassembled WGS sequence"/>
</dbReference>
<feature type="region of interest" description="Disordered" evidence="1">
    <location>
        <begin position="78"/>
        <end position="433"/>
    </location>
</feature>
<keyword evidence="2" id="KW-0472">Membrane</keyword>